<dbReference type="RefSeq" id="XP_066659752.1">
    <property type="nucleotide sequence ID" value="XM_066794708.1"/>
</dbReference>
<gene>
    <name evidence="2" type="ORF">J3D65DRAFT_23573</name>
</gene>
<keyword evidence="3" id="KW-1185">Reference proteome</keyword>
<dbReference type="EMBL" id="JBBPEH010000001">
    <property type="protein sequence ID" value="KAK7544517.1"/>
    <property type="molecule type" value="Genomic_DNA"/>
</dbReference>
<dbReference type="Proteomes" id="UP001360953">
    <property type="component" value="Unassembled WGS sequence"/>
</dbReference>
<feature type="region of interest" description="Disordered" evidence="1">
    <location>
        <begin position="1"/>
        <end position="61"/>
    </location>
</feature>
<organism evidence="2 3">
    <name type="scientific">Phyllosticta citribraziliensis</name>
    <dbReference type="NCBI Taxonomy" id="989973"/>
    <lineage>
        <taxon>Eukaryota</taxon>
        <taxon>Fungi</taxon>
        <taxon>Dikarya</taxon>
        <taxon>Ascomycota</taxon>
        <taxon>Pezizomycotina</taxon>
        <taxon>Dothideomycetes</taxon>
        <taxon>Dothideomycetes incertae sedis</taxon>
        <taxon>Botryosphaeriales</taxon>
        <taxon>Phyllostictaceae</taxon>
        <taxon>Phyllosticta</taxon>
    </lineage>
</organism>
<feature type="compositionally biased region" description="Polar residues" evidence="1">
    <location>
        <begin position="23"/>
        <end position="35"/>
    </location>
</feature>
<evidence type="ECO:0000256" key="1">
    <source>
        <dbReference type="SAM" id="MobiDB-lite"/>
    </source>
</evidence>
<name>A0ABR1MD42_9PEZI</name>
<dbReference type="GeneID" id="92027614"/>
<reference evidence="2 3" key="1">
    <citation type="submission" date="2024-04" db="EMBL/GenBank/DDBJ databases">
        <title>Phyllosticta paracitricarpa is synonymous to the EU quarantine fungus P. citricarpa based on phylogenomic analyses.</title>
        <authorList>
            <consortium name="Lawrence Berkeley National Laboratory"/>
            <person name="Van ingen-buijs V.A."/>
            <person name="Van westerhoven A.C."/>
            <person name="Haridas S."/>
            <person name="Skiadas P."/>
            <person name="Martin F."/>
            <person name="Groenewald J.Z."/>
            <person name="Crous P.W."/>
            <person name="Seidl M.F."/>
        </authorList>
    </citation>
    <scope>NUCLEOTIDE SEQUENCE [LARGE SCALE GENOMIC DNA]</scope>
    <source>
        <strain evidence="2 3">CPC 17464</strain>
    </source>
</reference>
<protein>
    <submittedName>
        <fullName evidence="2">Uncharacterized protein</fullName>
    </submittedName>
</protein>
<accession>A0ABR1MD42</accession>
<sequence length="652" mass="71906">MGDEHPRSEPPPPAETLSEEPTSEASTSQDSTSQKSWTEESTSERSLSEEEEDLPNVPALSDDEIKANVAEESHRVGWPRLIPLPCCFFDKSGEQNFWNSCKVPTVEGVLLSVSISNFDVEAGGYTICNGRQNQASVMTLLVRVHGCAKDDGGSWSEAVVQIARLLPTMALGDEAVTAVEICEAGWPLLAPIEHKDHVLDMWESVLAPAVLKILDQPPSILWWNISLARFASFASVTPGPVTLIITAFDAADEQWELKFLPQIKATMKEMCCGVKDVSLWQVQRLHNPQLDITQNLFPDSWRTEQWMLIGDGIAAKGEKNLKGTVGGVVKLQAASGEKTDYILTSLCAVGDRRLFSALLPKARSKRPQSHCFAEQPSPFAVKVPADADTTVALKDNRAEFLQQNLEIVKKNSERLFASHADPEERAMTVLKTLQEQKVRCQQTKARVEEYRKLPAGTVKATSGFHVHSDEAGKLFQLQWALVNIDPARKYLPFVFNRDRPRQNVHLEGPFGLPPWATSNVHRFRAPSRDIDAVVKLGRVTGWSTGRLNHAPVFCRNDPRLDKVDNSVYCCYEVLPLFGASGWLGKFADCGDCGSVIKNQSDGSWIGLIIGAHPSGWALMAPIDMVLKSIEDVTGQKVVEPKPVEALDGRDAV</sequence>
<comment type="caution">
    <text evidence="2">The sequence shown here is derived from an EMBL/GenBank/DDBJ whole genome shotgun (WGS) entry which is preliminary data.</text>
</comment>
<proteinExistence type="predicted"/>
<evidence type="ECO:0000313" key="3">
    <source>
        <dbReference type="Proteomes" id="UP001360953"/>
    </source>
</evidence>
<evidence type="ECO:0000313" key="2">
    <source>
        <dbReference type="EMBL" id="KAK7544517.1"/>
    </source>
</evidence>